<organism evidence="2">
    <name type="scientific">marine sediment metagenome</name>
    <dbReference type="NCBI Taxonomy" id="412755"/>
    <lineage>
        <taxon>unclassified sequences</taxon>
        <taxon>metagenomes</taxon>
        <taxon>ecological metagenomes</taxon>
    </lineage>
</organism>
<name>A0A0F9EF22_9ZZZZ</name>
<proteinExistence type="predicted"/>
<feature type="transmembrane region" description="Helical" evidence="1">
    <location>
        <begin position="47"/>
        <end position="66"/>
    </location>
</feature>
<keyword evidence="1" id="KW-0812">Transmembrane</keyword>
<evidence type="ECO:0000256" key="1">
    <source>
        <dbReference type="SAM" id="Phobius"/>
    </source>
</evidence>
<comment type="caution">
    <text evidence="2">The sequence shown here is derived from an EMBL/GenBank/DDBJ whole genome shotgun (WGS) entry which is preliminary data.</text>
</comment>
<gene>
    <name evidence="2" type="ORF">LCGC14_2082430</name>
</gene>
<keyword evidence="1" id="KW-1133">Transmembrane helix</keyword>
<keyword evidence="1" id="KW-0472">Membrane</keyword>
<evidence type="ECO:0000313" key="2">
    <source>
        <dbReference type="EMBL" id="KKL72688.1"/>
    </source>
</evidence>
<reference evidence="2" key="1">
    <citation type="journal article" date="2015" name="Nature">
        <title>Complex archaea that bridge the gap between prokaryotes and eukaryotes.</title>
        <authorList>
            <person name="Spang A."/>
            <person name="Saw J.H."/>
            <person name="Jorgensen S.L."/>
            <person name="Zaremba-Niedzwiedzka K."/>
            <person name="Martijn J."/>
            <person name="Lind A.E."/>
            <person name="van Eijk R."/>
            <person name="Schleper C."/>
            <person name="Guy L."/>
            <person name="Ettema T.J."/>
        </authorList>
    </citation>
    <scope>NUCLEOTIDE SEQUENCE</scope>
</reference>
<accession>A0A0F9EF22</accession>
<sequence>MAAGGTGYWPTDYWHLEYWHVEYWPETSPAAVAQTPRGTRYRYGTRVNWITKVILLVFPLFLLRFLS</sequence>
<dbReference type="AlphaFoldDB" id="A0A0F9EF22"/>
<dbReference type="EMBL" id="LAZR01025195">
    <property type="protein sequence ID" value="KKL72688.1"/>
    <property type="molecule type" value="Genomic_DNA"/>
</dbReference>
<protein>
    <submittedName>
        <fullName evidence="2">Uncharacterized protein</fullName>
    </submittedName>
</protein>